<dbReference type="Gene3D" id="1.20.5.340">
    <property type="match status" value="1"/>
</dbReference>
<keyword evidence="2" id="KW-1133">Transmembrane helix</keyword>
<feature type="compositionally biased region" description="Gly residues" evidence="1">
    <location>
        <begin position="15"/>
        <end position="34"/>
    </location>
</feature>
<dbReference type="RefSeq" id="WP_160897995.1">
    <property type="nucleotide sequence ID" value="NZ_WMEX01000001.1"/>
</dbReference>
<accession>A0A9X5B3B8</accession>
<gene>
    <name evidence="3" type="ORF">GLW01_02195</name>
</gene>
<comment type="caution">
    <text evidence="3">The sequence shown here is derived from an EMBL/GenBank/DDBJ whole genome shotgun (WGS) entry which is preliminary data.</text>
</comment>
<feature type="transmembrane region" description="Helical" evidence="2">
    <location>
        <begin position="41"/>
        <end position="60"/>
    </location>
</feature>
<name>A0A9X5B3B8_9GAMM</name>
<protein>
    <submittedName>
        <fullName evidence="3">Uncharacterized protein</fullName>
    </submittedName>
</protein>
<dbReference type="Proteomes" id="UP000460751">
    <property type="component" value="Unassembled WGS sequence"/>
</dbReference>
<evidence type="ECO:0000256" key="2">
    <source>
        <dbReference type="SAM" id="Phobius"/>
    </source>
</evidence>
<sequence>MESLRPDEDQLAERGNGGASGKGGGSGETGGGSGPPGMRPLWLLLVLVVVCAGAGGWLAWEQAQRIAALESRLATVKSDVRTNQMELGVVDEEREETGQAISEQLEMLDDEMRKLWVVAHQTNRPRIEKLEEQTGTLESRVEELGAGQQSQAGRLDELAGSIEGMPDAGELRASVEEQVQGVRDDLDSRIQSLQQGRRLALEELRARLDGLESSVAGLEEKVSGSGEVSALKEQLTELESVVDSIDSSRAQLTQRFVRLQERVDRLADRQSAGGS</sequence>
<dbReference type="AlphaFoldDB" id="A0A9X5B3B8"/>
<keyword evidence="2" id="KW-0812">Transmembrane</keyword>
<organism evidence="3 4">
    <name type="scientific">Vreelandella halophila</name>
    <dbReference type="NCBI Taxonomy" id="86177"/>
    <lineage>
        <taxon>Bacteria</taxon>
        <taxon>Pseudomonadati</taxon>
        <taxon>Pseudomonadota</taxon>
        <taxon>Gammaproteobacteria</taxon>
        <taxon>Oceanospirillales</taxon>
        <taxon>Halomonadaceae</taxon>
        <taxon>Vreelandella</taxon>
    </lineage>
</organism>
<keyword evidence="2" id="KW-0472">Membrane</keyword>
<reference evidence="3 4" key="1">
    <citation type="submission" date="2019-11" db="EMBL/GenBank/DDBJ databases">
        <title>Genome sequences of 17 halophilic strains isolated from different environments.</title>
        <authorList>
            <person name="Furrow R.E."/>
        </authorList>
    </citation>
    <scope>NUCLEOTIDE SEQUENCE [LARGE SCALE GENOMIC DNA]</scope>
    <source>
        <strain evidence="3 4">22507_15_FS</strain>
    </source>
</reference>
<feature type="compositionally biased region" description="Basic and acidic residues" evidence="1">
    <location>
        <begin position="1"/>
        <end position="12"/>
    </location>
</feature>
<evidence type="ECO:0000313" key="4">
    <source>
        <dbReference type="Proteomes" id="UP000460751"/>
    </source>
</evidence>
<proteinExistence type="predicted"/>
<feature type="region of interest" description="Disordered" evidence="1">
    <location>
        <begin position="1"/>
        <end position="34"/>
    </location>
</feature>
<keyword evidence="4" id="KW-1185">Reference proteome</keyword>
<dbReference type="EMBL" id="WMEX01000001">
    <property type="protein sequence ID" value="MYL25601.1"/>
    <property type="molecule type" value="Genomic_DNA"/>
</dbReference>
<evidence type="ECO:0000313" key="3">
    <source>
        <dbReference type="EMBL" id="MYL25601.1"/>
    </source>
</evidence>
<evidence type="ECO:0000256" key="1">
    <source>
        <dbReference type="SAM" id="MobiDB-lite"/>
    </source>
</evidence>
<dbReference type="OrthoDB" id="5700790at2"/>
<dbReference type="SUPFAM" id="SSF58113">
    <property type="entry name" value="Apolipoprotein A-I"/>
    <property type="match status" value="1"/>
</dbReference>